<dbReference type="Proteomes" id="UP001219518">
    <property type="component" value="Unassembled WGS sequence"/>
</dbReference>
<dbReference type="AlphaFoldDB" id="A0AAE1GWR7"/>
<keyword evidence="1" id="KW-0732">Signal</keyword>
<dbReference type="GO" id="GO:0003743">
    <property type="term" value="F:translation initiation factor activity"/>
    <property type="evidence" value="ECO:0007669"/>
    <property type="project" value="UniProtKB-KW"/>
</dbReference>
<accession>A0AAE1GWR7</accession>
<reference evidence="2" key="1">
    <citation type="submission" date="2021-07" db="EMBL/GenBank/DDBJ databases">
        <authorList>
            <person name="Catto M.A."/>
            <person name="Jacobson A."/>
            <person name="Kennedy G."/>
            <person name="Labadie P."/>
            <person name="Hunt B.G."/>
            <person name="Srinivasan R."/>
        </authorList>
    </citation>
    <scope>NUCLEOTIDE SEQUENCE</scope>
    <source>
        <strain evidence="2">PL_HMW_Pooled</strain>
        <tissue evidence="2">Head</tissue>
    </source>
</reference>
<evidence type="ECO:0000313" key="3">
    <source>
        <dbReference type="Proteomes" id="UP001219518"/>
    </source>
</evidence>
<keyword evidence="2" id="KW-0396">Initiation factor</keyword>
<proteinExistence type="predicted"/>
<organism evidence="2 3">
    <name type="scientific">Frankliniella fusca</name>
    <dbReference type="NCBI Taxonomy" id="407009"/>
    <lineage>
        <taxon>Eukaryota</taxon>
        <taxon>Metazoa</taxon>
        <taxon>Ecdysozoa</taxon>
        <taxon>Arthropoda</taxon>
        <taxon>Hexapoda</taxon>
        <taxon>Insecta</taxon>
        <taxon>Pterygota</taxon>
        <taxon>Neoptera</taxon>
        <taxon>Paraneoptera</taxon>
        <taxon>Thysanoptera</taxon>
        <taxon>Terebrantia</taxon>
        <taxon>Thripoidea</taxon>
        <taxon>Thripidae</taxon>
        <taxon>Frankliniella</taxon>
    </lineage>
</organism>
<feature type="chain" id="PRO_5042181337" evidence="1">
    <location>
        <begin position="26"/>
        <end position="338"/>
    </location>
</feature>
<name>A0AAE1GWR7_9NEOP</name>
<protein>
    <submittedName>
        <fullName evidence="2">Translation initiation factor IF-2</fullName>
    </submittedName>
</protein>
<feature type="signal peptide" evidence="1">
    <location>
        <begin position="1"/>
        <end position="25"/>
    </location>
</feature>
<evidence type="ECO:0000256" key="1">
    <source>
        <dbReference type="SAM" id="SignalP"/>
    </source>
</evidence>
<sequence length="338" mass="38198">MSQRVQVTALFLDLHELVLWVARMALRPNAVPNIMHEAVMSELEQTQLRINLDDPQAHLPLHQVDYVVEQAFSTMNAIKIKSRNRMGVELLVSIMRIRLRLRLRGGKKCCREFEPSQKMMDMISAEIKKSMTAIGVENAKEGKEQVITASQVGPEEKRRCGKIKVSDVQHHSNKGSTVSLNDSKISSVCDVTSNNEDSTVSLDLIEEDSQIEIIIESKQPSCNTQMSNSNEILKMKLPETKNEADVQPYTNELLHECVVDEEFGKDQTSQIKIITESKQPSCDTQMSNSNEILKRKLPETKNEGDVQPYTNELLHECVAKLNIYLLTGKLCITVEFVS</sequence>
<comment type="caution">
    <text evidence="2">The sequence shown here is derived from an EMBL/GenBank/DDBJ whole genome shotgun (WGS) entry which is preliminary data.</text>
</comment>
<reference evidence="2" key="2">
    <citation type="journal article" date="2023" name="BMC Genomics">
        <title>Pest status, molecular evolution, and epigenetic factors derived from the genome assembly of Frankliniella fusca, a thysanopteran phytovirus vector.</title>
        <authorList>
            <person name="Catto M.A."/>
            <person name="Labadie P.E."/>
            <person name="Jacobson A.L."/>
            <person name="Kennedy G.G."/>
            <person name="Srinivasan R."/>
            <person name="Hunt B.G."/>
        </authorList>
    </citation>
    <scope>NUCLEOTIDE SEQUENCE</scope>
    <source>
        <strain evidence="2">PL_HMW_Pooled</strain>
    </source>
</reference>
<keyword evidence="2" id="KW-0648">Protein biosynthesis</keyword>
<gene>
    <name evidence="2" type="ORF">KUF71_004075</name>
</gene>
<evidence type="ECO:0000313" key="2">
    <source>
        <dbReference type="EMBL" id="KAK3910201.1"/>
    </source>
</evidence>
<dbReference type="EMBL" id="JAHWGI010000148">
    <property type="protein sequence ID" value="KAK3910201.1"/>
    <property type="molecule type" value="Genomic_DNA"/>
</dbReference>
<keyword evidence="3" id="KW-1185">Reference proteome</keyword>